<dbReference type="PANTHER" id="PTHR22600">
    <property type="entry name" value="BETA-HEXOSAMINIDASE"/>
    <property type="match status" value="1"/>
</dbReference>
<dbReference type="Proteomes" id="UP001252186">
    <property type="component" value="Unassembled WGS sequence"/>
</dbReference>
<evidence type="ECO:0000256" key="3">
    <source>
        <dbReference type="ARBA" id="ARBA00012663"/>
    </source>
</evidence>
<dbReference type="Pfam" id="PF00728">
    <property type="entry name" value="Glyco_hydro_20"/>
    <property type="match status" value="1"/>
</dbReference>
<dbReference type="Gene3D" id="3.20.20.80">
    <property type="entry name" value="Glycosidases"/>
    <property type="match status" value="1"/>
</dbReference>
<feature type="domain" description="Beta-hexosaminidase bacterial type N-terminal" evidence="8">
    <location>
        <begin position="41"/>
        <end position="156"/>
    </location>
</feature>
<comment type="catalytic activity">
    <reaction evidence="1">
        <text>Hydrolysis of terminal non-reducing N-acetyl-D-hexosamine residues in N-acetyl-beta-D-hexosaminides.</text>
        <dbReference type="EC" id="3.2.1.52"/>
    </reaction>
</comment>
<evidence type="ECO:0000256" key="5">
    <source>
        <dbReference type="ARBA" id="ARBA00023295"/>
    </source>
</evidence>
<evidence type="ECO:0000256" key="4">
    <source>
        <dbReference type="ARBA" id="ARBA00022801"/>
    </source>
</evidence>
<feature type="chain" id="PRO_5045567503" description="beta-N-acetylhexosaminidase" evidence="6">
    <location>
        <begin position="22"/>
        <end position="679"/>
    </location>
</feature>
<dbReference type="SUPFAM" id="SSF51445">
    <property type="entry name" value="(Trans)glycosidases"/>
    <property type="match status" value="1"/>
</dbReference>
<comment type="similarity">
    <text evidence="2">Belongs to the glycosyl hydrolase 20 family.</text>
</comment>
<sequence>MTQKLRYVFLFLNCIMLSSIAQENHFITKFSAEELKNAPVKLIPYPQEVKWGAKSLKLSGCSLQINPELSGYHVAIENEIREIFSNYSSNKSGVNIVVEFDPDLKAEAYNLNVSKKGIEIEASSASGVFYALQTLKQMVLVNDDKTAIPYCRISDYPQHSVRGYMIDVGRNYQSMESLKKQLDFMAMYKFNTFHWHLTDRPAWRIESNVYPQLTYASNHWQTRDPGVFYTYEEIRDIIAYAKERHITVIPEIDMPGHSDSFKLAMGFTMESEKGMKALTNILNEFFQEIPKEDCPIIHIGSDEVKIPNQEEFIEHMVNVCKQGGREVVIWNPGLEATDDVVRQTWEDKDIKKGNFREIDSWLNYVNTAEPMVQIQRLFFKPIGYPSPNKVIGGTLCFWPDVNLRHESDAFEQNPVYSSIATYAWKAWTADFEVGIPEYYTKMPPKGGEAYKYFSVFEDYLLKHKHTIFKAEPFLYFRQNDKEWNLIGAFNGDEGDEILREIKHNYEYNGKTIKWEKVIGNTLVFNERHMKMGYFDREKKGVAVYALTYIHSDKEREIDAMIGFETAERANKIHSGIPFKGTWDQNGGNIWVNDEQITPPDWKDAGWKSEKRKGWGSKADQEVPWEKQDFYWTRNPSKIKLKKGWNKVFAKIPYGSNYQNWMFTFIPVEMDGIRFSADKK</sequence>
<dbReference type="InterPro" id="IPR017853">
    <property type="entry name" value="GH"/>
</dbReference>
<dbReference type="InterPro" id="IPR015883">
    <property type="entry name" value="Glyco_hydro_20_cat"/>
</dbReference>
<dbReference type="PANTHER" id="PTHR22600:SF57">
    <property type="entry name" value="BETA-N-ACETYLHEXOSAMINIDASE"/>
    <property type="match status" value="1"/>
</dbReference>
<dbReference type="Gene3D" id="3.30.379.10">
    <property type="entry name" value="Chitobiase/beta-hexosaminidase domain 2-like"/>
    <property type="match status" value="1"/>
</dbReference>
<evidence type="ECO:0000313" key="9">
    <source>
        <dbReference type="EMBL" id="MDT0552682.1"/>
    </source>
</evidence>
<keyword evidence="4" id="KW-0378">Hydrolase</keyword>
<keyword evidence="6" id="KW-0732">Signal</keyword>
<dbReference type="SUPFAM" id="SSF55545">
    <property type="entry name" value="beta-N-acetylhexosaminidase-like domain"/>
    <property type="match status" value="1"/>
</dbReference>
<dbReference type="InterPro" id="IPR015882">
    <property type="entry name" value="HEX_bac_N"/>
</dbReference>
<evidence type="ECO:0000256" key="2">
    <source>
        <dbReference type="ARBA" id="ARBA00006285"/>
    </source>
</evidence>
<gene>
    <name evidence="9" type="ORF">RM519_05435</name>
</gene>
<feature type="domain" description="Glycoside hydrolase family 20 catalytic" evidence="7">
    <location>
        <begin position="161"/>
        <end position="264"/>
    </location>
</feature>
<evidence type="ECO:0000256" key="1">
    <source>
        <dbReference type="ARBA" id="ARBA00001231"/>
    </source>
</evidence>
<name>A0ABU2Y394_9FLAO</name>
<evidence type="ECO:0000259" key="8">
    <source>
        <dbReference type="Pfam" id="PF02838"/>
    </source>
</evidence>
<dbReference type="Pfam" id="PF02838">
    <property type="entry name" value="Glyco_hydro_20b"/>
    <property type="match status" value="1"/>
</dbReference>
<dbReference type="RefSeq" id="WP_311592600.1">
    <property type="nucleotide sequence ID" value="NZ_JAVRHV010000002.1"/>
</dbReference>
<accession>A0ABU2Y394</accession>
<feature type="signal peptide" evidence="6">
    <location>
        <begin position="1"/>
        <end position="21"/>
    </location>
</feature>
<protein>
    <recommendedName>
        <fullName evidence="3">beta-N-acetylhexosaminidase</fullName>
        <ecNumber evidence="3">3.2.1.52</ecNumber>
    </recommendedName>
</protein>
<evidence type="ECO:0000313" key="10">
    <source>
        <dbReference type="Proteomes" id="UP001252186"/>
    </source>
</evidence>
<comment type="caution">
    <text evidence="9">The sequence shown here is derived from an EMBL/GenBank/DDBJ whole genome shotgun (WGS) entry which is preliminary data.</text>
</comment>
<organism evidence="9 10">
    <name type="scientific">Urechidicola vernalis</name>
    <dbReference type="NCBI Taxonomy" id="3075600"/>
    <lineage>
        <taxon>Bacteria</taxon>
        <taxon>Pseudomonadati</taxon>
        <taxon>Bacteroidota</taxon>
        <taxon>Flavobacteriia</taxon>
        <taxon>Flavobacteriales</taxon>
        <taxon>Flavobacteriaceae</taxon>
        <taxon>Urechidicola</taxon>
    </lineage>
</organism>
<dbReference type="InterPro" id="IPR025705">
    <property type="entry name" value="Beta_hexosaminidase_sua/sub"/>
</dbReference>
<dbReference type="EC" id="3.2.1.52" evidence="3"/>
<dbReference type="EMBL" id="JAVRHV010000002">
    <property type="protein sequence ID" value="MDT0552682.1"/>
    <property type="molecule type" value="Genomic_DNA"/>
</dbReference>
<dbReference type="InterPro" id="IPR029018">
    <property type="entry name" value="Hex-like_dom2"/>
</dbReference>
<dbReference type="PRINTS" id="PR00738">
    <property type="entry name" value="GLHYDRLASE20"/>
</dbReference>
<reference evidence="9 10" key="1">
    <citation type="submission" date="2023-09" db="EMBL/GenBank/DDBJ databases">
        <authorList>
            <person name="Rey-Velasco X."/>
        </authorList>
    </citation>
    <scope>NUCLEOTIDE SEQUENCE [LARGE SCALE GENOMIC DNA]</scope>
    <source>
        <strain evidence="9 10">P050</strain>
    </source>
</reference>
<keyword evidence="5" id="KW-0326">Glycosidase</keyword>
<proteinExistence type="inferred from homology"/>
<evidence type="ECO:0000259" key="7">
    <source>
        <dbReference type="Pfam" id="PF00728"/>
    </source>
</evidence>
<evidence type="ECO:0000256" key="6">
    <source>
        <dbReference type="SAM" id="SignalP"/>
    </source>
</evidence>
<keyword evidence="10" id="KW-1185">Reference proteome</keyword>